<dbReference type="InterPro" id="IPR035994">
    <property type="entry name" value="Nucleoside_phosphorylase_sf"/>
</dbReference>
<dbReference type="EMBL" id="JFBX01000470">
    <property type="protein sequence ID" value="KXH38155.1"/>
    <property type="molecule type" value="Genomic_DNA"/>
</dbReference>
<accession>A0A135SQM1</accession>
<dbReference type="GO" id="GO:0003824">
    <property type="term" value="F:catalytic activity"/>
    <property type="evidence" value="ECO:0007669"/>
    <property type="project" value="InterPro"/>
</dbReference>
<name>A0A135SQM1_9PEZI</name>
<dbReference type="PANTHER" id="PTHR46082:SF6">
    <property type="entry name" value="AAA+ ATPASE DOMAIN-CONTAINING PROTEIN-RELATED"/>
    <property type="match status" value="1"/>
</dbReference>
<dbReference type="Gene3D" id="3.40.50.1580">
    <property type="entry name" value="Nucleoside phosphorylase domain"/>
    <property type="match status" value="1"/>
</dbReference>
<reference evidence="3 4" key="1">
    <citation type="submission" date="2014-02" db="EMBL/GenBank/DDBJ databases">
        <title>The genome sequence of Colletotrichum simmondsii CBS122122.</title>
        <authorList>
            <person name="Baroncelli R."/>
            <person name="Thon M.R."/>
        </authorList>
    </citation>
    <scope>NUCLEOTIDE SEQUENCE [LARGE SCALE GENOMIC DNA]</scope>
    <source>
        <strain evidence="3 4">CBS122122</strain>
    </source>
</reference>
<evidence type="ECO:0000259" key="2">
    <source>
        <dbReference type="Pfam" id="PF01048"/>
    </source>
</evidence>
<dbReference type="PANTHER" id="PTHR46082">
    <property type="entry name" value="ATP/GTP-BINDING PROTEIN-RELATED"/>
    <property type="match status" value="1"/>
</dbReference>
<dbReference type="SUPFAM" id="SSF53167">
    <property type="entry name" value="Purine and uridine phosphorylases"/>
    <property type="match status" value="1"/>
</dbReference>
<gene>
    <name evidence="3" type="ORF">CSIM01_10470</name>
</gene>
<dbReference type="Pfam" id="PF01048">
    <property type="entry name" value="PNP_UDP_1"/>
    <property type="match status" value="1"/>
</dbReference>
<evidence type="ECO:0000313" key="4">
    <source>
        <dbReference type="Proteomes" id="UP000070328"/>
    </source>
</evidence>
<proteinExistence type="predicted"/>
<feature type="domain" description="Nucleoside phosphorylase" evidence="2">
    <location>
        <begin position="13"/>
        <end position="132"/>
    </location>
</feature>
<feature type="region of interest" description="Disordered" evidence="1">
    <location>
        <begin position="359"/>
        <end position="389"/>
    </location>
</feature>
<sequence>MTTVPPRRREDFTVAVICSLPLEVDAIVLIFDELWDGLGIELGKAQGDTNNYTLGRIGRHNAVLVLLPGIGKVNAASSAVKIRSSYGCVRLAILCGICGGVPNAGGGGEVLLGDVIISKSLVQYDLGRRFPDRFETKHGVEDSLSRPAREIRSFLVNFETIRRKRNLEQDILESLARIQNKAVDKDYAVEYSRPNDEDVLFQPDYTHRHRGGWDCDCRESRACEEAMQATCDELGCDVGRRVPRRRLESQAEHRQPRLLLGSLGSGDTVMMSGKDRDQTAAEHKLVAFEMEGAGVWDNLPCIVAKGVANYADSHKNKAWQHHAAAAAAAATRSLLDQWVPAPSPISQARQVEEAEHRARLGENLTRLGGRDRAQQQRVSENERRSTRRG</sequence>
<dbReference type="InterPro" id="IPR053137">
    <property type="entry name" value="NLR-like"/>
</dbReference>
<organism evidence="3 4">
    <name type="scientific">Colletotrichum simmondsii</name>
    <dbReference type="NCBI Taxonomy" id="703756"/>
    <lineage>
        <taxon>Eukaryota</taxon>
        <taxon>Fungi</taxon>
        <taxon>Dikarya</taxon>
        <taxon>Ascomycota</taxon>
        <taxon>Pezizomycotina</taxon>
        <taxon>Sordariomycetes</taxon>
        <taxon>Hypocreomycetidae</taxon>
        <taxon>Glomerellales</taxon>
        <taxon>Glomerellaceae</taxon>
        <taxon>Colletotrichum</taxon>
        <taxon>Colletotrichum acutatum species complex</taxon>
    </lineage>
</organism>
<keyword evidence="4" id="KW-1185">Reference proteome</keyword>
<evidence type="ECO:0000256" key="1">
    <source>
        <dbReference type="SAM" id="MobiDB-lite"/>
    </source>
</evidence>
<protein>
    <submittedName>
        <fullName evidence="3">Pfs domain-containing protein</fullName>
    </submittedName>
</protein>
<dbReference type="AlphaFoldDB" id="A0A135SQM1"/>
<evidence type="ECO:0000313" key="3">
    <source>
        <dbReference type="EMBL" id="KXH38155.1"/>
    </source>
</evidence>
<dbReference type="GO" id="GO:0009116">
    <property type="term" value="P:nucleoside metabolic process"/>
    <property type="evidence" value="ECO:0007669"/>
    <property type="project" value="InterPro"/>
</dbReference>
<dbReference type="InterPro" id="IPR000845">
    <property type="entry name" value="Nucleoside_phosphorylase_d"/>
</dbReference>
<feature type="compositionally biased region" description="Basic and acidic residues" evidence="1">
    <location>
        <begin position="368"/>
        <end position="389"/>
    </location>
</feature>
<comment type="caution">
    <text evidence="3">The sequence shown here is derived from an EMBL/GenBank/DDBJ whole genome shotgun (WGS) entry which is preliminary data.</text>
</comment>
<dbReference type="Proteomes" id="UP000070328">
    <property type="component" value="Unassembled WGS sequence"/>
</dbReference>
<dbReference type="OrthoDB" id="20872at2759"/>